<keyword evidence="2" id="KW-1277">Toxin-antitoxin system</keyword>
<keyword evidence="3" id="KW-0540">Nuclease</keyword>
<dbReference type="EMBL" id="CAADFO010000069">
    <property type="protein sequence ID" value="VFK30737.1"/>
    <property type="molecule type" value="Genomic_DNA"/>
</dbReference>
<dbReference type="EMBL" id="CAADFQ010000066">
    <property type="protein sequence ID" value="VFK34280.1"/>
    <property type="molecule type" value="Genomic_DNA"/>
</dbReference>
<evidence type="ECO:0000313" key="7">
    <source>
        <dbReference type="EMBL" id="VFK34280.1"/>
    </source>
</evidence>
<dbReference type="InterPro" id="IPR008201">
    <property type="entry name" value="HepT-like"/>
</dbReference>
<organism evidence="8">
    <name type="scientific">Candidatus Kentrum sp. MB</name>
    <dbReference type="NCBI Taxonomy" id="2138164"/>
    <lineage>
        <taxon>Bacteria</taxon>
        <taxon>Pseudomonadati</taxon>
        <taxon>Pseudomonadota</taxon>
        <taxon>Gammaproteobacteria</taxon>
        <taxon>Candidatus Kentrum</taxon>
    </lineage>
</organism>
<dbReference type="Pfam" id="PF01934">
    <property type="entry name" value="HepT-like"/>
    <property type="match status" value="1"/>
</dbReference>
<gene>
    <name evidence="6" type="ORF">BECKMB1821G_GA0114241_106936</name>
    <name evidence="8" type="ORF">BECKMB1821H_GA0114242_106537</name>
    <name evidence="7" type="ORF">BECKMB1821I_GA0114274_106635</name>
</gene>
<keyword evidence="1" id="KW-0597">Phosphoprotein</keyword>
<accession>A0A451BEC6</accession>
<name>A0A451BEC6_9GAMM</name>
<dbReference type="AlphaFoldDB" id="A0A451BEC6"/>
<protein>
    <submittedName>
        <fullName evidence="8">Uncharacterized protein</fullName>
    </submittedName>
</protein>
<sequence length="177" mass="20864">MSERGDSDFLRDIRESMERIVRYTRGMEYEDFFEDDKTRDAVVRNLEIMGEATKALSDEFRNNTELRQRSIYPNASPFIKDGFVGDFWTVRRPISKLTLELQATLDLNFSDPELRVYAMHSFDDFEEERMRIGTPKVAPKLWEIRTDDASDLWSCRVTLPHPQIARTYTLLARPPEM</sequence>
<dbReference type="InterPro" id="IPR051813">
    <property type="entry name" value="HepT_RNase_toxin"/>
</dbReference>
<evidence type="ECO:0000256" key="2">
    <source>
        <dbReference type="ARBA" id="ARBA00022649"/>
    </source>
</evidence>
<evidence type="ECO:0000256" key="3">
    <source>
        <dbReference type="ARBA" id="ARBA00022722"/>
    </source>
</evidence>
<dbReference type="EMBL" id="CAADGH010000065">
    <property type="protein sequence ID" value="VFK76634.1"/>
    <property type="molecule type" value="Genomic_DNA"/>
</dbReference>
<proteinExistence type="predicted"/>
<dbReference type="PANTHER" id="PTHR34139:SF1">
    <property type="entry name" value="RNASE MJ1380-RELATED"/>
    <property type="match status" value="1"/>
</dbReference>
<evidence type="ECO:0000256" key="5">
    <source>
        <dbReference type="ARBA" id="ARBA00022801"/>
    </source>
</evidence>
<evidence type="ECO:0000256" key="1">
    <source>
        <dbReference type="ARBA" id="ARBA00022553"/>
    </source>
</evidence>
<dbReference type="GO" id="GO:0016787">
    <property type="term" value="F:hydrolase activity"/>
    <property type="evidence" value="ECO:0007669"/>
    <property type="project" value="UniProtKB-KW"/>
</dbReference>
<keyword evidence="5" id="KW-0378">Hydrolase</keyword>
<keyword evidence="4" id="KW-0547">Nucleotide-binding</keyword>
<evidence type="ECO:0000313" key="6">
    <source>
        <dbReference type="EMBL" id="VFK30737.1"/>
    </source>
</evidence>
<evidence type="ECO:0000313" key="8">
    <source>
        <dbReference type="EMBL" id="VFK76634.1"/>
    </source>
</evidence>
<dbReference type="GO" id="GO:0110001">
    <property type="term" value="C:toxin-antitoxin complex"/>
    <property type="evidence" value="ECO:0007669"/>
    <property type="project" value="InterPro"/>
</dbReference>
<evidence type="ECO:0000256" key="4">
    <source>
        <dbReference type="ARBA" id="ARBA00022741"/>
    </source>
</evidence>
<dbReference type="GO" id="GO:0000166">
    <property type="term" value="F:nucleotide binding"/>
    <property type="evidence" value="ECO:0007669"/>
    <property type="project" value="UniProtKB-KW"/>
</dbReference>
<reference evidence="8" key="1">
    <citation type="submission" date="2019-02" db="EMBL/GenBank/DDBJ databases">
        <authorList>
            <person name="Gruber-Vodicka R. H."/>
            <person name="Seah K. B. B."/>
        </authorList>
    </citation>
    <scope>NUCLEOTIDE SEQUENCE</scope>
    <source>
        <strain evidence="6">BECK_BZ197</strain>
        <strain evidence="8">BECK_BZ198</strain>
        <strain evidence="7">BECK_BZ199</strain>
    </source>
</reference>
<dbReference type="PANTHER" id="PTHR34139">
    <property type="entry name" value="UPF0331 PROTEIN MJ0127"/>
    <property type="match status" value="1"/>
</dbReference>
<dbReference type="GO" id="GO:0004540">
    <property type="term" value="F:RNA nuclease activity"/>
    <property type="evidence" value="ECO:0007669"/>
    <property type="project" value="InterPro"/>
</dbReference>